<evidence type="ECO:0000313" key="2">
    <source>
        <dbReference type="Proteomes" id="UP001062165"/>
    </source>
</evidence>
<keyword evidence="2" id="KW-1185">Reference proteome</keyword>
<gene>
    <name evidence="1" type="ORF">N7E81_11640</name>
</gene>
<dbReference type="RefSeq" id="WP_263049759.1">
    <property type="nucleotide sequence ID" value="NZ_CP106735.1"/>
</dbReference>
<evidence type="ECO:0000313" key="1">
    <source>
        <dbReference type="EMBL" id="UXX78013.1"/>
    </source>
</evidence>
<dbReference type="Proteomes" id="UP001062165">
    <property type="component" value="Chromosome"/>
</dbReference>
<sequence>MNKKIIGIKEDIERNKKIGFYKSEYFDNIYEDFQLDVMKVITRTFVHNEAIEWLQALRKINYIFSQGRPLFYDQISIEETGKRFFRVEDIIPNLELLTSSYQNNYLIEIIKTYFNVDEYTPEDQLLNPNLFKDLGDFYRFNEKAQKWLLHYLEILDAKQIDIWKINEALKHIENEKKPVPLKRKDFANQVLNTSYDTYNRFINEAGLRNKIPKKGNLDPDLQDYLKEVFNSWRYKK</sequence>
<organism evidence="1 2">
    <name type="scientific">Reichenbachiella carrageenanivorans</name>
    <dbReference type="NCBI Taxonomy" id="2979869"/>
    <lineage>
        <taxon>Bacteria</taxon>
        <taxon>Pseudomonadati</taxon>
        <taxon>Bacteroidota</taxon>
        <taxon>Cytophagia</taxon>
        <taxon>Cytophagales</taxon>
        <taxon>Reichenbachiellaceae</taxon>
        <taxon>Reichenbachiella</taxon>
    </lineage>
</organism>
<dbReference type="EMBL" id="CP106735">
    <property type="protein sequence ID" value="UXX78013.1"/>
    <property type="molecule type" value="Genomic_DNA"/>
</dbReference>
<accession>A0ABY6CYW7</accession>
<proteinExistence type="predicted"/>
<protein>
    <submittedName>
        <fullName evidence="1">Uncharacterized protein</fullName>
    </submittedName>
</protein>
<name>A0ABY6CYW7_9BACT</name>
<reference evidence="1" key="1">
    <citation type="submission" date="2022-10" db="EMBL/GenBank/DDBJ databases">
        <title>Comparative genomics and taxonomic characterization of three novel marine species of genus Reichenbachiella exhibiting antioxidant and polysaccharide degradation activities.</title>
        <authorList>
            <person name="Muhammad N."/>
            <person name="Lee Y.-J."/>
            <person name="Ko J."/>
            <person name="Kim S.-G."/>
        </authorList>
    </citation>
    <scope>NUCLEOTIDE SEQUENCE</scope>
    <source>
        <strain evidence="1">Wsw4-B4</strain>
    </source>
</reference>